<protein>
    <submittedName>
        <fullName evidence="2">Uncharacterized protein</fullName>
    </submittedName>
</protein>
<dbReference type="AlphaFoldDB" id="A0A1Y3B9T9"/>
<dbReference type="Proteomes" id="UP000194236">
    <property type="component" value="Unassembled WGS sequence"/>
</dbReference>
<feature type="compositionally biased region" description="Polar residues" evidence="1">
    <location>
        <begin position="36"/>
        <end position="53"/>
    </location>
</feature>
<evidence type="ECO:0000256" key="1">
    <source>
        <dbReference type="SAM" id="MobiDB-lite"/>
    </source>
</evidence>
<feature type="region of interest" description="Disordered" evidence="1">
    <location>
        <begin position="31"/>
        <end position="81"/>
    </location>
</feature>
<keyword evidence="3" id="KW-1185">Reference proteome</keyword>
<accession>A0A1Y3B9T9</accession>
<evidence type="ECO:0000313" key="2">
    <source>
        <dbReference type="EMBL" id="OTF76794.1"/>
    </source>
</evidence>
<evidence type="ECO:0000313" key="3">
    <source>
        <dbReference type="Proteomes" id="UP000194236"/>
    </source>
</evidence>
<proteinExistence type="predicted"/>
<reference evidence="2 3" key="1">
    <citation type="submission" date="2017-03" db="EMBL/GenBank/DDBJ databases">
        <title>Genome Survey of Euroglyphus maynei.</title>
        <authorList>
            <person name="Arlian L.G."/>
            <person name="Morgan M.S."/>
            <person name="Rider S.D."/>
        </authorList>
    </citation>
    <scope>NUCLEOTIDE SEQUENCE [LARGE SCALE GENOMIC DNA]</scope>
    <source>
        <strain evidence="2">Arlian Lab</strain>
        <tissue evidence="2">Whole body</tissue>
    </source>
</reference>
<dbReference type="EMBL" id="MUJZ01035745">
    <property type="protein sequence ID" value="OTF76794.1"/>
    <property type="molecule type" value="Genomic_DNA"/>
</dbReference>
<name>A0A1Y3B9T9_EURMA</name>
<organism evidence="2 3">
    <name type="scientific">Euroglyphus maynei</name>
    <name type="common">Mayne's house dust mite</name>
    <dbReference type="NCBI Taxonomy" id="6958"/>
    <lineage>
        <taxon>Eukaryota</taxon>
        <taxon>Metazoa</taxon>
        <taxon>Ecdysozoa</taxon>
        <taxon>Arthropoda</taxon>
        <taxon>Chelicerata</taxon>
        <taxon>Arachnida</taxon>
        <taxon>Acari</taxon>
        <taxon>Acariformes</taxon>
        <taxon>Sarcoptiformes</taxon>
        <taxon>Astigmata</taxon>
        <taxon>Psoroptidia</taxon>
        <taxon>Analgoidea</taxon>
        <taxon>Pyroglyphidae</taxon>
        <taxon>Pyroglyphinae</taxon>
        <taxon>Euroglyphus</taxon>
    </lineage>
</organism>
<comment type="caution">
    <text evidence="2">The sequence shown here is derived from an EMBL/GenBank/DDBJ whole genome shotgun (WGS) entry which is preliminary data.</text>
</comment>
<sequence length="90" mass="10611">MQDKLKMCFTEMQNLKDHFDKRRRQFPSCKKKTTTFDHSPMTSNCQSSSQTNPDGDDGAKFKAHLIRTRSSDSMTDEDDRNDRYLIHTIY</sequence>
<gene>
    <name evidence="2" type="ORF">BLA29_005031</name>
</gene>